<dbReference type="AlphaFoldDB" id="A0A842HTV7"/>
<dbReference type="Proteomes" id="UP000564378">
    <property type="component" value="Unassembled WGS sequence"/>
</dbReference>
<dbReference type="PANTHER" id="PTHR42742:SF3">
    <property type="entry name" value="FRUCTOKINASE"/>
    <property type="match status" value="1"/>
</dbReference>
<accession>A0A842HTV7</accession>
<organism evidence="3 4">
    <name type="scientific">Parasphingopyxis marina</name>
    <dbReference type="NCBI Taxonomy" id="2761622"/>
    <lineage>
        <taxon>Bacteria</taxon>
        <taxon>Pseudomonadati</taxon>
        <taxon>Pseudomonadota</taxon>
        <taxon>Alphaproteobacteria</taxon>
        <taxon>Sphingomonadales</taxon>
        <taxon>Sphingomonadaceae</taxon>
        <taxon>Parasphingopyxis</taxon>
    </lineage>
</organism>
<evidence type="ECO:0000313" key="3">
    <source>
        <dbReference type="EMBL" id="MBC2776516.1"/>
    </source>
</evidence>
<dbReference type="SUPFAM" id="SSF51182">
    <property type="entry name" value="RmlC-like cupins"/>
    <property type="match status" value="1"/>
</dbReference>
<evidence type="ECO:0000313" key="4">
    <source>
        <dbReference type="Proteomes" id="UP000564378"/>
    </source>
</evidence>
<sequence>MSAQQLATRAVVKPWGRRVPGLGFDDPAPGGQPVGEIWFEAPGTSGPEADLLVKYLFTSEKLSVQVHPGDAAAQARGHARGKEECWLVLDAEPGARIGIGLVAATAPERLRAAALDGSVEALLDWKDVAAGDFFYLPAGTIHAIGAGVTLLEVQQNSDITYRLFDYGRPRELHLEEAVAVADAAPWQPLAAPGMVDEGREILAAGRALVLERFAEGASGTLAPDPGRPVWIVPLSGEGSIDGAPLAPGTVWLADGETALDFAGDLVIAYPGARPLAASIVPPGP</sequence>
<dbReference type="CDD" id="cd07010">
    <property type="entry name" value="cupin_PMI_type_I_N_bac"/>
    <property type="match status" value="1"/>
</dbReference>
<keyword evidence="1" id="KW-0479">Metal-binding</keyword>
<dbReference type="InterPro" id="IPR051804">
    <property type="entry name" value="Carb_Metab_Reg_Kinase/Isom"/>
</dbReference>
<reference evidence="3 4" key="1">
    <citation type="submission" date="2020-08" db="EMBL/GenBank/DDBJ databases">
        <title>Draft genome sequence of Parasphingopyxis sp. GrpM-11.</title>
        <authorList>
            <person name="Oh J."/>
            <person name="Roh D.-H."/>
        </authorList>
    </citation>
    <scope>NUCLEOTIDE SEQUENCE [LARGE SCALE GENOMIC DNA]</scope>
    <source>
        <strain evidence="3 4">GrpM-11</strain>
    </source>
</reference>
<comment type="caution">
    <text evidence="3">The sequence shown here is derived from an EMBL/GenBank/DDBJ whole genome shotgun (WGS) entry which is preliminary data.</text>
</comment>
<keyword evidence="4" id="KW-1185">Reference proteome</keyword>
<keyword evidence="3" id="KW-0413">Isomerase</keyword>
<evidence type="ECO:0000256" key="1">
    <source>
        <dbReference type="ARBA" id="ARBA00022723"/>
    </source>
</evidence>
<name>A0A842HTV7_9SPHN</name>
<dbReference type="GO" id="GO:0046872">
    <property type="term" value="F:metal ion binding"/>
    <property type="evidence" value="ECO:0007669"/>
    <property type="project" value="UniProtKB-KW"/>
</dbReference>
<keyword evidence="2" id="KW-0862">Zinc</keyword>
<evidence type="ECO:0000256" key="2">
    <source>
        <dbReference type="ARBA" id="ARBA00022833"/>
    </source>
</evidence>
<dbReference type="RefSeq" id="WP_185799792.1">
    <property type="nucleotide sequence ID" value="NZ_JACJVJ010000001.1"/>
</dbReference>
<gene>
    <name evidence="3" type="ORF">H6P80_02660</name>
</gene>
<dbReference type="PANTHER" id="PTHR42742">
    <property type="entry name" value="TRANSCRIPTIONAL REPRESSOR MPRA"/>
    <property type="match status" value="1"/>
</dbReference>
<dbReference type="GO" id="GO:0016853">
    <property type="term" value="F:isomerase activity"/>
    <property type="evidence" value="ECO:0007669"/>
    <property type="project" value="UniProtKB-KW"/>
</dbReference>
<dbReference type="InterPro" id="IPR014710">
    <property type="entry name" value="RmlC-like_jellyroll"/>
</dbReference>
<proteinExistence type="predicted"/>
<dbReference type="EMBL" id="JACJVJ010000001">
    <property type="protein sequence ID" value="MBC2776516.1"/>
    <property type="molecule type" value="Genomic_DNA"/>
</dbReference>
<dbReference type="Gene3D" id="2.60.120.10">
    <property type="entry name" value="Jelly Rolls"/>
    <property type="match status" value="1"/>
</dbReference>
<protein>
    <submittedName>
        <fullName evidence="3">Class I mannose-6-phosphate isomerase</fullName>
    </submittedName>
</protein>
<dbReference type="InterPro" id="IPR011051">
    <property type="entry name" value="RmlC_Cupin_sf"/>
</dbReference>